<keyword evidence="6" id="KW-1185">Reference proteome</keyword>
<protein>
    <submittedName>
        <fullName evidence="5">Type 1 glutamine amidotransferase-like domain-containing protein</fullName>
    </submittedName>
</protein>
<dbReference type="CDD" id="cd03129">
    <property type="entry name" value="GAT1_Peptidase_E_like"/>
    <property type="match status" value="1"/>
</dbReference>
<comment type="caution">
    <text evidence="5">The sequence shown here is derived from an EMBL/GenBank/DDBJ whole genome shotgun (WGS) entry which is preliminary data.</text>
</comment>
<keyword evidence="2" id="KW-0645">Protease</keyword>
<dbReference type="AlphaFoldDB" id="A0A937KBC7"/>
<reference evidence="5" key="1">
    <citation type="submission" date="2021-01" db="EMBL/GenBank/DDBJ databases">
        <title>Fulvivirga kasyanovii gen. nov., sp nov., a novel member of the phylum Bacteroidetes isolated from seawater in a mussel farm.</title>
        <authorList>
            <person name="Zhao L.-H."/>
            <person name="Wang Z.-J."/>
        </authorList>
    </citation>
    <scope>NUCLEOTIDE SEQUENCE</scope>
    <source>
        <strain evidence="5">29W222</strain>
    </source>
</reference>
<comment type="similarity">
    <text evidence="1">Belongs to the peptidase S51 family.</text>
</comment>
<dbReference type="GO" id="GO:0006508">
    <property type="term" value="P:proteolysis"/>
    <property type="evidence" value="ECO:0007669"/>
    <property type="project" value="UniProtKB-KW"/>
</dbReference>
<evidence type="ECO:0000256" key="4">
    <source>
        <dbReference type="ARBA" id="ARBA00022825"/>
    </source>
</evidence>
<evidence type="ECO:0000256" key="2">
    <source>
        <dbReference type="ARBA" id="ARBA00022670"/>
    </source>
</evidence>
<dbReference type="Gene3D" id="3.40.50.880">
    <property type="match status" value="1"/>
</dbReference>
<dbReference type="SUPFAM" id="SSF52317">
    <property type="entry name" value="Class I glutamine amidotransferase-like"/>
    <property type="match status" value="1"/>
</dbReference>
<organism evidence="5 6">
    <name type="scientific">Fulvivirga marina</name>
    <dbReference type="NCBI Taxonomy" id="2494733"/>
    <lineage>
        <taxon>Bacteria</taxon>
        <taxon>Pseudomonadati</taxon>
        <taxon>Bacteroidota</taxon>
        <taxon>Cytophagia</taxon>
        <taxon>Cytophagales</taxon>
        <taxon>Fulvivirgaceae</taxon>
        <taxon>Fulvivirga</taxon>
    </lineage>
</organism>
<gene>
    <name evidence="5" type="ORF">JMN32_05610</name>
</gene>
<dbReference type="InterPro" id="IPR029062">
    <property type="entry name" value="Class_I_gatase-like"/>
</dbReference>
<dbReference type="GO" id="GO:0008236">
    <property type="term" value="F:serine-type peptidase activity"/>
    <property type="evidence" value="ECO:0007669"/>
    <property type="project" value="UniProtKB-KW"/>
</dbReference>
<name>A0A937KBC7_9BACT</name>
<dbReference type="RefSeq" id="WP_202855323.1">
    <property type="nucleotide sequence ID" value="NZ_JAEUGD010000018.1"/>
</dbReference>
<evidence type="ECO:0000256" key="3">
    <source>
        <dbReference type="ARBA" id="ARBA00022801"/>
    </source>
</evidence>
<accession>A0A937KBC7</accession>
<proteinExistence type="inferred from homology"/>
<evidence type="ECO:0000313" key="6">
    <source>
        <dbReference type="Proteomes" id="UP000614216"/>
    </source>
</evidence>
<evidence type="ECO:0000313" key="5">
    <source>
        <dbReference type="EMBL" id="MBL6445774.1"/>
    </source>
</evidence>
<keyword evidence="3" id="KW-0378">Hydrolase</keyword>
<evidence type="ECO:0000256" key="1">
    <source>
        <dbReference type="ARBA" id="ARBA00006534"/>
    </source>
</evidence>
<dbReference type="EMBL" id="JAEUGD010000018">
    <property type="protein sequence ID" value="MBL6445774.1"/>
    <property type="molecule type" value="Genomic_DNA"/>
</dbReference>
<dbReference type="Pfam" id="PF03575">
    <property type="entry name" value="Peptidase_S51"/>
    <property type="match status" value="1"/>
</dbReference>
<dbReference type="InterPro" id="IPR005320">
    <property type="entry name" value="Peptidase_S51"/>
</dbReference>
<keyword evidence="4" id="KW-0720">Serine protease</keyword>
<sequence>MNNTLPIYLLSDSQLLFSHNAAGQHFLQSIITEIDKPDIKAAYIGWSNGDQPEFYELFKEGMKHLHITNCSMISADFNSIDKENLLKADVILLAGGDVNKGWQRLLETKTVDIIKKKYTSGAILIGISAGAIQLGWQTPFTTDDKYEEMMQLVPFIIGAHDEVNQWIDLKSAVLKSGKEGIGIPFGGGLKYYPDQRIEIINKPEEIFYFTNNA</sequence>
<keyword evidence="5" id="KW-0315">Glutamine amidotransferase</keyword>
<dbReference type="Proteomes" id="UP000614216">
    <property type="component" value="Unassembled WGS sequence"/>
</dbReference>